<dbReference type="SUPFAM" id="SSF53098">
    <property type="entry name" value="Ribonuclease H-like"/>
    <property type="match status" value="1"/>
</dbReference>
<organism evidence="2 3">
    <name type="scientific">Candidatus Curtissbacteria bacterium RIFCSPHIGHO2_01_FULL_41_13</name>
    <dbReference type="NCBI Taxonomy" id="1797745"/>
    <lineage>
        <taxon>Bacteria</taxon>
        <taxon>Candidatus Curtissiibacteriota</taxon>
    </lineage>
</organism>
<dbReference type="Gene3D" id="3.30.420.10">
    <property type="entry name" value="Ribonuclease H-like superfamily/Ribonuclease H"/>
    <property type="match status" value="1"/>
</dbReference>
<dbReference type="GO" id="GO:0003676">
    <property type="term" value="F:nucleic acid binding"/>
    <property type="evidence" value="ECO:0007669"/>
    <property type="project" value="InterPro"/>
</dbReference>
<reference evidence="2 3" key="1">
    <citation type="journal article" date="2016" name="Nat. Commun.">
        <title>Thousands of microbial genomes shed light on interconnected biogeochemical processes in an aquifer system.</title>
        <authorList>
            <person name="Anantharaman K."/>
            <person name="Brown C.T."/>
            <person name="Hug L.A."/>
            <person name="Sharon I."/>
            <person name="Castelle C.J."/>
            <person name="Probst A.J."/>
            <person name="Thomas B.C."/>
            <person name="Singh A."/>
            <person name="Wilkins M.J."/>
            <person name="Karaoz U."/>
            <person name="Brodie E.L."/>
            <person name="Williams K.H."/>
            <person name="Hubbard S.S."/>
            <person name="Banfield J.F."/>
        </authorList>
    </citation>
    <scope>NUCLEOTIDE SEQUENCE [LARGE SCALE GENOMIC DNA]</scope>
</reference>
<name>A0A1F5G0I4_9BACT</name>
<dbReference type="AlphaFoldDB" id="A0A1F5G0I4"/>
<gene>
    <name evidence="2" type="ORF">A2696_02995</name>
</gene>
<proteinExistence type="predicted"/>
<dbReference type="InterPro" id="IPR012337">
    <property type="entry name" value="RNaseH-like_sf"/>
</dbReference>
<evidence type="ECO:0000313" key="2">
    <source>
        <dbReference type="EMBL" id="OGD85372.1"/>
    </source>
</evidence>
<dbReference type="EMBL" id="MFBA01000029">
    <property type="protein sequence ID" value="OGD85372.1"/>
    <property type="molecule type" value="Genomic_DNA"/>
</dbReference>
<sequence>MNLFFDIETIPADEKIKEVALAQALSKQNKYQNSKKVTKSKETLYHNTAISGDFGQIFCIGYAIDNQNVEIIKGQEADILKTWWQVADRADLFIGHNIMDFDLRFIFKRSIINKIKPTARHLNLSFARYRNVPIYDTMREWEKWSQSYISLDTLAKALGLESSKDGGIDGSQVYDYYLKKKYEAIYEYCARDVELTRKIYKRMVFEV</sequence>
<evidence type="ECO:0000259" key="1">
    <source>
        <dbReference type="Pfam" id="PF10108"/>
    </source>
</evidence>
<dbReference type="InterPro" id="IPR019288">
    <property type="entry name" value="3'-5'_exonuclease_PolB-like"/>
</dbReference>
<protein>
    <recommendedName>
        <fullName evidence="1">Predicted 3'-5' exonuclease PolB-like domain-containing protein</fullName>
    </recommendedName>
</protein>
<accession>A0A1F5G0I4</accession>
<dbReference type="InterPro" id="IPR036397">
    <property type="entry name" value="RNaseH_sf"/>
</dbReference>
<dbReference type="Proteomes" id="UP000177069">
    <property type="component" value="Unassembled WGS sequence"/>
</dbReference>
<feature type="domain" description="Predicted 3'-5' exonuclease PolB-like" evidence="1">
    <location>
        <begin position="72"/>
        <end position="204"/>
    </location>
</feature>
<dbReference type="Pfam" id="PF10108">
    <property type="entry name" value="DNA_pol_B_exo2"/>
    <property type="match status" value="1"/>
</dbReference>
<comment type="caution">
    <text evidence="2">The sequence shown here is derived from an EMBL/GenBank/DDBJ whole genome shotgun (WGS) entry which is preliminary data.</text>
</comment>
<evidence type="ECO:0000313" key="3">
    <source>
        <dbReference type="Proteomes" id="UP000177069"/>
    </source>
</evidence>